<keyword evidence="1" id="KW-0732">Signal</keyword>
<name>E9I7Q2_DAPPU</name>
<accession>E9I7Q2</accession>
<organism evidence="2 3">
    <name type="scientific">Daphnia pulex</name>
    <name type="common">Water flea</name>
    <dbReference type="NCBI Taxonomy" id="6669"/>
    <lineage>
        <taxon>Eukaryota</taxon>
        <taxon>Metazoa</taxon>
        <taxon>Ecdysozoa</taxon>
        <taxon>Arthropoda</taxon>
        <taxon>Crustacea</taxon>
        <taxon>Branchiopoda</taxon>
        <taxon>Diplostraca</taxon>
        <taxon>Cladocera</taxon>
        <taxon>Anomopoda</taxon>
        <taxon>Daphniidae</taxon>
        <taxon>Daphnia</taxon>
    </lineage>
</organism>
<dbReference type="Proteomes" id="UP000000305">
    <property type="component" value="Unassembled WGS sequence"/>
</dbReference>
<dbReference type="KEGG" id="dpx:DAPPUDRAFT_346066"/>
<gene>
    <name evidence="2" type="ORF">DAPPUDRAFT_346066</name>
</gene>
<sequence>MFLLRILSLTLVFTATGGIFLAHADLEHKEHFAREVRSVSVVPPDSQPPMTQESIDIALKMFAIEVPDTATHPRLDLNLEDRGLTTLNGWGSKLDVTLGPAAFSSWALLGSTLAHELEVHCLQNFFVIRVKDILGLKGTDEAEREAYLHELANSNRFHLNQNDKINIKATMEYYYPSAQPFDEALSARRKGG</sequence>
<reference evidence="2 3" key="1">
    <citation type="journal article" date="2011" name="Science">
        <title>The ecoresponsive genome of Daphnia pulex.</title>
        <authorList>
            <person name="Colbourne J.K."/>
            <person name="Pfrender M.E."/>
            <person name="Gilbert D."/>
            <person name="Thomas W.K."/>
            <person name="Tucker A."/>
            <person name="Oakley T.H."/>
            <person name="Tokishita S."/>
            <person name="Aerts A."/>
            <person name="Arnold G.J."/>
            <person name="Basu M.K."/>
            <person name="Bauer D.J."/>
            <person name="Caceres C.E."/>
            <person name="Carmel L."/>
            <person name="Casola C."/>
            <person name="Choi J.H."/>
            <person name="Detter J.C."/>
            <person name="Dong Q."/>
            <person name="Dusheyko S."/>
            <person name="Eads B.D."/>
            <person name="Frohlich T."/>
            <person name="Geiler-Samerotte K.A."/>
            <person name="Gerlach D."/>
            <person name="Hatcher P."/>
            <person name="Jogdeo S."/>
            <person name="Krijgsveld J."/>
            <person name="Kriventseva E.V."/>
            <person name="Kultz D."/>
            <person name="Laforsch C."/>
            <person name="Lindquist E."/>
            <person name="Lopez J."/>
            <person name="Manak J.R."/>
            <person name="Muller J."/>
            <person name="Pangilinan J."/>
            <person name="Patwardhan R.P."/>
            <person name="Pitluck S."/>
            <person name="Pritham E.J."/>
            <person name="Rechtsteiner A."/>
            <person name="Rho M."/>
            <person name="Rogozin I.B."/>
            <person name="Sakarya O."/>
            <person name="Salamov A."/>
            <person name="Schaack S."/>
            <person name="Shapiro H."/>
            <person name="Shiga Y."/>
            <person name="Skalitzky C."/>
            <person name="Smith Z."/>
            <person name="Souvorov A."/>
            <person name="Sung W."/>
            <person name="Tang Z."/>
            <person name="Tsuchiya D."/>
            <person name="Tu H."/>
            <person name="Vos H."/>
            <person name="Wang M."/>
            <person name="Wolf Y.I."/>
            <person name="Yamagata H."/>
            <person name="Yamada T."/>
            <person name="Ye Y."/>
            <person name="Shaw J.R."/>
            <person name="Andrews J."/>
            <person name="Crease T.J."/>
            <person name="Tang H."/>
            <person name="Lucas S.M."/>
            <person name="Robertson H.M."/>
            <person name="Bork P."/>
            <person name="Koonin E.V."/>
            <person name="Zdobnov E.M."/>
            <person name="Grigoriev I.V."/>
            <person name="Lynch M."/>
            <person name="Boore J.L."/>
        </authorList>
    </citation>
    <scope>NUCLEOTIDE SEQUENCE [LARGE SCALE GENOMIC DNA]</scope>
</reference>
<dbReference type="HOGENOM" id="CLU_1416455_0_0_1"/>
<evidence type="ECO:0000313" key="3">
    <source>
        <dbReference type="Proteomes" id="UP000000305"/>
    </source>
</evidence>
<protein>
    <submittedName>
        <fullName evidence="2">Uncharacterized protein</fullName>
    </submittedName>
</protein>
<feature type="signal peptide" evidence="1">
    <location>
        <begin position="1"/>
        <end position="18"/>
    </location>
</feature>
<feature type="chain" id="PRO_5003242181" evidence="1">
    <location>
        <begin position="19"/>
        <end position="192"/>
    </location>
</feature>
<dbReference type="EMBL" id="GL737415">
    <property type="protein sequence ID" value="EFX59978.1"/>
    <property type="molecule type" value="Genomic_DNA"/>
</dbReference>
<keyword evidence="3" id="KW-1185">Reference proteome</keyword>
<dbReference type="InParanoid" id="E9I7Q2"/>
<dbReference type="AlphaFoldDB" id="E9I7Q2"/>
<evidence type="ECO:0000256" key="1">
    <source>
        <dbReference type="SAM" id="SignalP"/>
    </source>
</evidence>
<proteinExistence type="predicted"/>
<evidence type="ECO:0000313" key="2">
    <source>
        <dbReference type="EMBL" id="EFX59978.1"/>
    </source>
</evidence>